<keyword evidence="2" id="KW-0812">Transmembrane</keyword>
<sequence>MGSGRRFRQLQRYRTIATALARNGLGYLFHETGLTEKILSFRSEERKAVKDKSTGERVRLLLEELGTTYIKLGQIASTRPDLLPPDIVKELGRLQDDVPPFSYEEASVIIEQELGEPVESLFKEFSETPLAAASIGQVHYAVLKDGTEVVVKVQRPGIIPQMETDLEIIADWARLAETHFDWARDYGLRDIIDEIGKGMLLELDYRNEARNMERFANKSVNHEYIHIPDVYWNYTTKRILTMDYVEGIRISNLEALDSAGYDRSLLAKRLSETIFHQVLIDGVFHADPHPGNVLALPNGGIALLDFGMVGRLSPEKKKYAVSLIIALRNQNTKGILRAVTNMGIVHPDTNMDQLYLDVDDLREKYYDVPLEQLSLGQAIEDLFTIAFKHQIRIPTELTLLGKSLLTTEGVVVALDPTFSIFDVAEPMGKKLILDRLDPWKKIKSISMDVQDYLDLLNEVPVSLKQFLSILRHGKMKIEIDSPQTDVLMRKMDRISNRLSFSIVLLSLSIIMLGLIIGAALSGTQTILWRLPIIEISFVISILMVVWLFFSIFRSGRF</sequence>
<feature type="transmembrane region" description="Helical" evidence="2">
    <location>
        <begin position="498"/>
        <end position="520"/>
    </location>
</feature>
<dbReference type="SUPFAM" id="SSF56112">
    <property type="entry name" value="Protein kinase-like (PK-like)"/>
    <property type="match status" value="1"/>
</dbReference>
<dbReference type="EMBL" id="CP002394">
    <property type="protein sequence ID" value="ADU28901.1"/>
    <property type="molecule type" value="Genomic_DNA"/>
</dbReference>
<dbReference type="Pfam" id="PF03109">
    <property type="entry name" value="ABC1"/>
    <property type="match status" value="1"/>
</dbReference>
<dbReference type="CDD" id="cd05121">
    <property type="entry name" value="ABC1_ADCK3-like"/>
    <property type="match status" value="1"/>
</dbReference>
<dbReference type="HOGENOM" id="CLU_006533_0_2_9"/>
<dbReference type="PANTHER" id="PTHR10566">
    <property type="entry name" value="CHAPERONE-ACTIVITY OF BC1 COMPLEX CABC1 -RELATED"/>
    <property type="match status" value="1"/>
</dbReference>
<dbReference type="KEGG" id="bco:Bcell_0619"/>
<evidence type="ECO:0000313" key="5">
    <source>
        <dbReference type="Proteomes" id="UP000001401"/>
    </source>
</evidence>
<dbReference type="InterPro" id="IPR050154">
    <property type="entry name" value="UbiB_kinase"/>
</dbReference>
<dbReference type="InterPro" id="IPR011009">
    <property type="entry name" value="Kinase-like_dom_sf"/>
</dbReference>
<dbReference type="eggNOG" id="COG0661">
    <property type="taxonomic scope" value="Bacteria"/>
</dbReference>
<evidence type="ECO:0000256" key="2">
    <source>
        <dbReference type="SAM" id="Phobius"/>
    </source>
</evidence>
<reference evidence="4" key="1">
    <citation type="submission" date="2010-12" db="EMBL/GenBank/DDBJ databases">
        <title>Complete sequence of Bacillus cellulosilyticus DSM 2522.</title>
        <authorList>
            <consortium name="US DOE Joint Genome Institute"/>
            <person name="Lucas S."/>
            <person name="Copeland A."/>
            <person name="Lapidus A."/>
            <person name="Cheng J.-F."/>
            <person name="Bruce D."/>
            <person name="Goodwin L."/>
            <person name="Pitluck S."/>
            <person name="Chertkov O."/>
            <person name="Detter J.C."/>
            <person name="Han C."/>
            <person name="Tapia R."/>
            <person name="Land M."/>
            <person name="Hauser L."/>
            <person name="Jeffries C."/>
            <person name="Kyrpides N."/>
            <person name="Ivanova N."/>
            <person name="Mikhailova N."/>
            <person name="Brumm P."/>
            <person name="Mead D."/>
            <person name="Woyke T."/>
        </authorList>
    </citation>
    <scope>NUCLEOTIDE SEQUENCE [LARGE SCALE GENOMIC DNA]</scope>
    <source>
        <strain evidence="4">DSM 2522</strain>
    </source>
</reference>
<dbReference type="STRING" id="649639.Bcell_0619"/>
<gene>
    <name evidence="4" type="ordered locus">Bcell_0619</name>
</gene>
<evidence type="ECO:0000256" key="1">
    <source>
        <dbReference type="ARBA" id="ARBA00009670"/>
    </source>
</evidence>
<comment type="similarity">
    <text evidence="1">Belongs to the protein kinase superfamily. ADCK protein kinase family.</text>
</comment>
<dbReference type="Proteomes" id="UP000001401">
    <property type="component" value="Chromosome"/>
</dbReference>
<feature type="transmembrane region" description="Helical" evidence="2">
    <location>
        <begin position="526"/>
        <end position="549"/>
    </location>
</feature>
<keyword evidence="2" id="KW-1133">Transmembrane helix</keyword>
<name>E6TYG3_EVAC2</name>
<protein>
    <submittedName>
        <fullName evidence="4">ABC-1 domain-containing protein</fullName>
    </submittedName>
</protein>
<accession>E6TYG3</accession>
<proteinExistence type="inferred from homology"/>
<feature type="domain" description="ABC1 atypical kinase-like" evidence="3">
    <location>
        <begin position="93"/>
        <end position="337"/>
    </location>
</feature>
<dbReference type="AlphaFoldDB" id="E6TYG3"/>
<dbReference type="InterPro" id="IPR004147">
    <property type="entry name" value="ABC1_dom"/>
</dbReference>
<evidence type="ECO:0000259" key="3">
    <source>
        <dbReference type="Pfam" id="PF03109"/>
    </source>
</evidence>
<keyword evidence="2" id="KW-0472">Membrane</keyword>
<dbReference type="RefSeq" id="WP_013487242.1">
    <property type="nucleotide sequence ID" value="NC_014829.1"/>
</dbReference>
<keyword evidence="5" id="KW-1185">Reference proteome</keyword>
<evidence type="ECO:0000313" key="4">
    <source>
        <dbReference type="EMBL" id="ADU28901.1"/>
    </source>
</evidence>
<dbReference type="OrthoDB" id="9795390at2"/>
<organism evidence="4 5">
    <name type="scientific">Evansella cellulosilytica (strain ATCC 21833 / DSM 2522 / FERM P-1141 / JCM 9156 / N-4)</name>
    <name type="common">Bacillus cellulosilyticus</name>
    <dbReference type="NCBI Taxonomy" id="649639"/>
    <lineage>
        <taxon>Bacteria</taxon>
        <taxon>Bacillati</taxon>
        <taxon>Bacillota</taxon>
        <taxon>Bacilli</taxon>
        <taxon>Bacillales</taxon>
        <taxon>Bacillaceae</taxon>
        <taxon>Evansella</taxon>
    </lineage>
</organism>
<dbReference type="PANTHER" id="PTHR10566:SF113">
    <property type="entry name" value="PROTEIN ACTIVITY OF BC1 COMPLEX KINASE 7, CHLOROPLASTIC"/>
    <property type="match status" value="1"/>
</dbReference>